<organism evidence="2 3">
    <name type="scientific">Phocaeicola coprocola</name>
    <dbReference type="NCBI Taxonomy" id="310298"/>
    <lineage>
        <taxon>Bacteria</taxon>
        <taxon>Pseudomonadati</taxon>
        <taxon>Bacteroidota</taxon>
        <taxon>Bacteroidia</taxon>
        <taxon>Bacteroidales</taxon>
        <taxon>Bacteroidaceae</taxon>
        <taxon>Phocaeicola</taxon>
    </lineage>
</organism>
<sequence>MKVLIYDTTNAFLTPGGKTTHAIKLQKEIAKLGVNIEFSRWWDISQANCDIIHFLTPDPKVAKLAHERGIKCFLSFIFDFESNKTNFQKKISILKNKIIDKLPGSLSSNAYWKSLKYMDCVQFMHKYDLINASRYFPRELRDKRKIIISHAYDPNEINISDHLDIRDLKLPSKYLISCANISERKQTVLLAKYAKLAQVPIVFMGSKSDADPYFLSFKKEIDNKFVFYPGYVSKEWKDCIMSNSSGYVLLSKGESGCIAVYEAAAYNIPLLLSNLPWAWGYENPQDIHFCDYQNKELAITQLKEFFNQARKKESTPFTIHTWEDQAKQYVKQYQILMSSK</sequence>
<dbReference type="InterPro" id="IPR001296">
    <property type="entry name" value="Glyco_trans_1"/>
</dbReference>
<dbReference type="RefSeq" id="WP_118482749.1">
    <property type="nucleotide sequence ID" value="NZ_QRUU01000002.1"/>
</dbReference>
<dbReference type="AlphaFoldDB" id="A0A412GZ74"/>
<feature type="domain" description="Glycosyl transferase family 1" evidence="1">
    <location>
        <begin position="171"/>
        <end position="276"/>
    </location>
</feature>
<protein>
    <submittedName>
        <fullName evidence="2">Glycosyltransferase family 1 protein</fullName>
    </submittedName>
</protein>
<dbReference type="Pfam" id="PF00534">
    <property type="entry name" value="Glycos_transf_1"/>
    <property type="match status" value="1"/>
</dbReference>
<keyword evidence="3" id="KW-1185">Reference proteome</keyword>
<dbReference type="Gene3D" id="3.40.50.2000">
    <property type="entry name" value="Glycogen Phosphorylase B"/>
    <property type="match status" value="1"/>
</dbReference>
<evidence type="ECO:0000313" key="2">
    <source>
        <dbReference type="EMBL" id="RGS00243.1"/>
    </source>
</evidence>
<reference evidence="2 3" key="1">
    <citation type="submission" date="2018-08" db="EMBL/GenBank/DDBJ databases">
        <title>A genome reference for cultivated species of the human gut microbiota.</title>
        <authorList>
            <person name="Zou Y."/>
            <person name="Xue W."/>
            <person name="Luo G."/>
        </authorList>
    </citation>
    <scope>NUCLEOTIDE SEQUENCE [LARGE SCALE GENOMIC DNA]</scope>
    <source>
        <strain evidence="2 3">AF24-2</strain>
    </source>
</reference>
<name>A0A412GZ74_9BACT</name>
<evidence type="ECO:0000259" key="1">
    <source>
        <dbReference type="Pfam" id="PF00534"/>
    </source>
</evidence>
<dbReference type="GO" id="GO:0016757">
    <property type="term" value="F:glycosyltransferase activity"/>
    <property type="evidence" value="ECO:0007669"/>
    <property type="project" value="InterPro"/>
</dbReference>
<keyword evidence="2" id="KW-0808">Transferase</keyword>
<accession>A0A412GZ74</accession>
<dbReference type="EMBL" id="QRUU01000002">
    <property type="protein sequence ID" value="RGS00243.1"/>
    <property type="molecule type" value="Genomic_DNA"/>
</dbReference>
<dbReference type="Proteomes" id="UP000285864">
    <property type="component" value="Unassembled WGS sequence"/>
</dbReference>
<evidence type="ECO:0000313" key="3">
    <source>
        <dbReference type="Proteomes" id="UP000285864"/>
    </source>
</evidence>
<comment type="caution">
    <text evidence="2">The sequence shown here is derived from an EMBL/GenBank/DDBJ whole genome shotgun (WGS) entry which is preliminary data.</text>
</comment>
<gene>
    <name evidence="2" type="ORF">DWY20_01000</name>
</gene>
<proteinExistence type="predicted"/>
<dbReference type="SUPFAM" id="SSF53756">
    <property type="entry name" value="UDP-Glycosyltransferase/glycogen phosphorylase"/>
    <property type="match status" value="1"/>
</dbReference>